<evidence type="ECO:0000259" key="7">
    <source>
        <dbReference type="Pfam" id="PF23282"/>
    </source>
</evidence>
<dbReference type="InterPro" id="IPR044974">
    <property type="entry name" value="Disease_R_plants"/>
</dbReference>
<evidence type="ECO:0000313" key="8">
    <source>
        <dbReference type="EMBL" id="KAJ6978577.1"/>
    </source>
</evidence>
<evidence type="ECO:0000256" key="3">
    <source>
        <dbReference type="ARBA" id="ARBA00022512"/>
    </source>
</evidence>
<dbReference type="Proteomes" id="UP001164929">
    <property type="component" value="Chromosome 11"/>
</dbReference>
<dbReference type="PANTHER" id="PTHR11017:SF305">
    <property type="entry name" value="TMV RESISTANCE PROTEIN N-LIKE"/>
    <property type="match status" value="1"/>
</dbReference>
<organism evidence="8 9">
    <name type="scientific">Populus alba x Populus x berolinensis</name>
    <dbReference type="NCBI Taxonomy" id="444605"/>
    <lineage>
        <taxon>Eukaryota</taxon>
        <taxon>Viridiplantae</taxon>
        <taxon>Streptophyta</taxon>
        <taxon>Embryophyta</taxon>
        <taxon>Tracheophyta</taxon>
        <taxon>Spermatophyta</taxon>
        <taxon>Magnoliopsida</taxon>
        <taxon>eudicotyledons</taxon>
        <taxon>Gunneridae</taxon>
        <taxon>Pentapetalae</taxon>
        <taxon>rosids</taxon>
        <taxon>fabids</taxon>
        <taxon>Malpighiales</taxon>
        <taxon>Salicaceae</taxon>
        <taxon>Saliceae</taxon>
        <taxon>Populus</taxon>
    </lineage>
</organism>
<keyword evidence="4" id="KW-0732">Signal</keyword>
<comment type="similarity">
    <text evidence="2">Belongs to the polysaccharide lyase 1 family.</text>
</comment>
<keyword evidence="9" id="KW-1185">Reference proteome</keyword>
<keyword evidence="3" id="KW-0134">Cell wall</keyword>
<dbReference type="SUPFAM" id="SSF52058">
    <property type="entry name" value="L domain-like"/>
    <property type="match status" value="1"/>
</dbReference>
<dbReference type="InterPro" id="IPR012334">
    <property type="entry name" value="Pectin_lyas_fold"/>
</dbReference>
<dbReference type="PANTHER" id="PTHR11017">
    <property type="entry name" value="LEUCINE-RICH REPEAT-CONTAINING PROTEIN"/>
    <property type="match status" value="1"/>
</dbReference>
<protein>
    <recommendedName>
        <fullName evidence="7">Disease resistance protein Roq1-like winged-helix domain-containing protein</fullName>
    </recommendedName>
</protein>
<evidence type="ECO:0000256" key="2">
    <source>
        <dbReference type="ARBA" id="ARBA00010980"/>
    </source>
</evidence>
<dbReference type="Pfam" id="PF23282">
    <property type="entry name" value="WHD_ROQ1"/>
    <property type="match status" value="1"/>
</dbReference>
<dbReference type="GO" id="GO:0006952">
    <property type="term" value="P:defense response"/>
    <property type="evidence" value="ECO:0007669"/>
    <property type="project" value="InterPro"/>
</dbReference>
<reference evidence="8" key="1">
    <citation type="journal article" date="2023" name="Mol. Ecol. Resour.">
        <title>Chromosome-level genome assembly of a triploid poplar Populus alba 'Berolinensis'.</title>
        <authorList>
            <person name="Chen S."/>
            <person name="Yu Y."/>
            <person name="Wang X."/>
            <person name="Wang S."/>
            <person name="Zhang T."/>
            <person name="Zhou Y."/>
            <person name="He R."/>
            <person name="Meng N."/>
            <person name="Wang Y."/>
            <person name="Liu W."/>
            <person name="Liu Z."/>
            <person name="Liu J."/>
            <person name="Guo Q."/>
            <person name="Huang H."/>
            <person name="Sederoff R.R."/>
            <person name="Wang G."/>
            <person name="Qu G."/>
            <person name="Chen S."/>
        </authorList>
    </citation>
    <scope>NUCLEOTIDE SEQUENCE</scope>
    <source>
        <strain evidence="8">SC-2020</strain>
    </source>
</reference>
<keyword evidence="5" id="KW-0677">Repeat</keyword>
<dbReference type="AlphaFoldDB" id="A0AAD6Q4H2"/>
<feature type="region of interest" description="Disordered" evidence="6">
    <location>
        <begin position="635"/>
        <end position="662"/>
    </location>
</feature>
<dbReference type="Gene3D" id="2.160.20.10">
    <property type="entry name" value="Single-stranded right-handed beta-helix, Pectin lyase-like"/>
    <property type="match status" value="1"/>
</dbReference>
<dbReference type="Gene3D" id="3.80.10.10">
    <property type="entry name" value="Ribonuclease Inhibitor"/>
    <property type="match status" value="2"/>
</dbReference>
<dbReference type="InterPro" id="IPR058192">
    <property type="entry name" value="WHD_ROQ1-like"/>
</dbReference>
<evidence type="ECO:0000313" key="9">
    <source>
        <dbReference type="Proteomes" id="UP001164929"/>
    </source>
</evidence>
<evidence type="ECO:0000256" key="5">
    <source>
        <dbReference type="ARBA" id="ARBA00022737"/>
    </source>
</evidence>
<comment type="caution">
    <text evidence="8">The sequence shown here is derived from an EMBL/GenBank/DDBJ whole genome shotgun (WGS) entry which is preliminary data.</text>
</comment>
<sequence length="730" mass="84004">MDVDYAVTILDGLSIGARFRIDKLIDRCLVEINNDERLWMHQLVRDMGREIARQESPKCQRIWHREDAFRVLNGTNDAEKLRGLTLDMHALMEDDHAEVVCTSSMVRSKCRKLNFFQQWLSDFFNGGKLQTSQTSLFPILNTDALRKMQDVKFLQLNYTNFHGSFEHFPKNLIWLCWHGLSLSSIPNHVCLEKLVVLDLSRSCLVDAWKGKPFLPKLKILDLRHSHDLIRTPDFSGLLGLEKLILEDCICLVQIHESIGDLQRLLILNLRNCISLMELPEEMCRLNSLQELVLDCCSNLDSLMIMVLEHHQERSLLQSDGIVASTSYITSLPLKLLFPSRFSVRKMLRFTSFSLPRSLERLDLSGTPIRFLPESVKDLGLLKGLYLRNCKMLEALPELPSHLILLDVSSCYSLQRVPNLTGWTSVDGCDQLVKFQDMIKQELIQRFDSHLFRIMETVQPSRFQLSIRYGQFSLVAYDEEEKCRGFCAEGEEDKWLIQNEFVDYFSFKLSSPPPAHRICGFNLFTRFCMTSEYSRYDPFYIIIRNNTSGRYLCCQPSIFPMSYKRGVREFQTFMHRKLGVDDPTFDNGDEVSISARRKEPAIQIRTIGVQWLYEEEGNDDDIQSNFRFFLRSHEEEGTDDDSSSSNSEVNTAYNSSDDVTKREADGGWKNWKWRSSSKDVFMNGAYFVQSGYGSCAPLYSKAQSFVVFPGTMVPSLTSDAGPLSCVVGQPC</sequence>
<gene>
    <name evidence="8" type="ORF">NC653_026875</name>
</gene>
<accession>A0AAD6Q4H2</accession>
<comment type="subcellular location">
    <subcellularLocation>
        <location evidence="1">Secreted</location>
        <location evidence="1">Cell wall</location>
    </subcellularLocation>
</comment>
<dbReference type="EMBL" id="JAQIZT010000011">
    <property type="protein sequence ID" value="KAJ6978577.1"/>
    <property type="molecule type" value="Genomic_DNA"/>
</dbReference>
<name>A0AAD6Q4H2_9ROSI</name>
<keyword evidence="3" id="KW-0964">Secreted</keyword>
<proteinExistence type="inferred from homology"/>
<dbReference type="InterPro" id="IPR032675">
    <property type="entry name" value="LRR_dom_sf"/>
</dbReference>
<evidence type="ECO:0000256" key="6">
    <source>
        <dbReference type="SAM" id="MobiDB-lite"/>
    </source>
</evidence>
<feature type="domain" description="Disease resistance protein Roq1-like winged-helix" evidence="7">
    <location>
        <begin position="12"/>
        <end position="56"/>
    </location>
</feature>
<evidence type="ECO:0000256" key="1">
    <source>
        <dbReference type="ARBA" id="ARBA00004191"/>
    </source>
</evidence>
<evidence type="ECO:0000256" key="4">
    <source>
        <dbReference type="ARBA" id="ARBA00022729"/>
    </source>
</evidence>
<dbReference type="InterPro" id="IPR018082">
    <property type="entry name" value="AmbAllergen"/>
</dbReference>
<dbReference type="PRINTS" id="PR00807">
    <property type="entry name" value="AMBALLERGEN"/>
</dbReference>